<feature type="transmembrane region" description="Helical" evidence="2">
    <location>
        <begin position="163"/>
        <end position="188"/>
    </location>
</feature>
<evidence type="ECO:0000256" key="2">
    <source>
        <dbReference type="SAM" id="Phobius"/>
    </source>
</evidence>
<evidence type="ECO:0000313" key="4">
    <source>
        <dbReference type="Proteomes" id="UP000694890"/>
    </source>
</evidence>
<evidence type="ECO:0000256" key="3">
    <source>
        <dbReference type="SAM" id="SignalP"/>
    </source>
</evidence>
<feature type="compositionally biased region" description="Low complexity" evidence="1">
    <location>
        <begin position="126"/>
        <end position="142"/>
    </location>
</feature>
<dbReference type="RefSeq" id="XP_018521694.1">
    <property type="nucleotide sequence ID" value="XM_018666178.2"/>
</dbReference>
<keyword evidence="2" id="KW-0472">Membrane</keyword>
<dbReference type="InterPro" id="IPR036179">
    <property type="entry name" value="Ig-like_dom_sf"/>
</dbReference>
<dbReference type="AlphaFoldDB" id="A0AAJ7LEY9"/>
<protein>
    <submittedName>
        <fullName evidence="5">Uncharacterized protein LOC108876568</fullName>
    </submittedName>
</protein>
<keyword evidence="2" id="KW-0812">Transmembrane</keyword>
<feature type="chain" id="PRO_5042611308" evidence="3">
    <location>
        <begin position="19"/>
        <end position="265"/>
    </location>
</feature>
<proteinExistence type="predicted"/>
<feature type="region of interest" description="Disordered" evidence="1">
    <location>
        <begin position="122"/>
        <end position="152"/>
    </location>
</feature>
<gene>
    <name evidence="5" type="primary">LOC108876568</name>
</gene>
<dbReference type="Proteomes" id="UP000694890">
    <property type="component" value="Linkage group LG6"/>
</dbReference>
<dbReference type="SUPFAM" id="SSF48726">
    <property type="entry name" value="Immunoglobulin"/>
    <property type="match status" value="1"/>
</dbReference>
<organism evidence="4 5">
    <name type="scientific">Lates calcarifer</name>
    <name type="common">Barramundi</name>
    <name type="synonym">Holocentrus calcarifer</name>
    <dbReference type="NCBI Taxonomy" id="8187"/>
    <lineage>
        <taxon>Eukaryota</taxon>
        <taxon>Metazoa</taxon>
        <taxon>Chordata</taxon>
        <taxon>Craniata</taxon>
        <taxon>Vertebrata</taxon>
        <taxon>Euteleostomi</taxon>
        <taxon>Actinopterygii</taxon>
        <taxon>Neopterygii</taxon>
        <taxon>Teleostei</taxon>
        <taxon>Neoteleostei</taxon>
        <taxon>Acanthomorphata</taxon>
        <taxon>Carangaria</taxon>
        <taxon>Carangaria incertae sedis</taxon>
        <taxon>Centropomidae</taxon>
        <taxon>Lates</taxon>
    </lineage>
</organism>
<sequence>MKFSFVFFLLLDIPHLNGQQKIEEFEHILLRLAFPSFYNSHSKSCCKLYPGGCYKLLDSTGYTCELLRGRVTKTENDGWIEFKISNVQSVDGGYYRCIVLGTQNHIYSDYYVEISEASVHHSHSQPPLTTTTEPLNTSTTLPDSTEPALAHDHRNSPSVPWSFALPLAVIVSITAMILITSVIGVVCFRVRTKRKQPDKSGETLCESLKQEGPEMSSIVYTTVDFRAHQRPKEVYANLRMPTTRAGAPDTEDAEMVEYSTLAIHQ</sequence>
<evidence type="ECO:0000256" key="1">
    <source>
        <dbReference type="SAM" id="MobiDB-lite"/>
    </source>
</evidence>
<dbReference type="KEGG" id="lcf:108876568"/>
<feature type="signal peptide" evidence="3">
    <location>
        <begin position="1"/>
        <end position="18"/>
    </location>
</feature>
<dbReference type="GeneID" id="108876568"/>
<reference evidence="5" key="1">
    <citation type="submission" date="2025-08" db="UniProtKB">
        <authorList>
            <consortium name="RefSeq"/>
        </authorList>
    </citation>
    <scope>IDENTIFICATION</scope>
    <source>
        <tissue evidence="5">Brain</tissue>
    </source>
</reference>
<name>A0AAJ7LEY9_LATCA</name>
<dbReference type="InterPro" id="IPR013783">
    <property type="entry name" value="Ig-like_fold"/>
</dbReference>
<accession>A0AAJ7LEY9</accession>
<dbReference type="Gene3D" id="2.60.40.10">
    <property type="entry name" value="Immunoglobulins"/>
    <property type="match status" value="1"/>
</dbReference>
<evidence type="ECO:0000313" key="5">
    <source>
        <dbReference type="RefSeq" id="XP_018521694.1"/>
    </source>
</evidence>
<keyword evidence="2" id="KW-1133">Transmembrane helix</keyword>
<keyword evidence="3" id="KW-0732">Signal</keyword>